<evidence type="ECO:0000313" key="1">
    <source>
        <dbReference type="EMBL" id="KAF2075469.1"/>
    </source>
</evidence>
<dbReference type="EMBL" id="AJWJ01000098">
    <property type="protein sequence ID" value="KAF2075469.1"/>
    <property type="molecule type" value="Genomic_DNA"/>
</dbReference>
<comment type="caution">
    <text evidence="1">The sequence shown here is derived from an EMBL/GenBank/DDBJ whole genome shotgun (WGS) entry which is preliminary data.</text>
</comment>
<dbReference type="Proteomes" id="UP000695562">
    <property type="component" value="Unassembled WGS sequence"/>
</dbReference>
<evidence type="ECO:0000313" key="2">
    <source>
        <dbReference type="Proteomes" id="UP000695562"/>
    </source>
</evidence>
<gene>
    <name evidence="1" type="ORF">CYY_003206</name>
</gene>
<proteinExistence type="predicted"/>
<accession>A0A8J4PYU4</accession>
<name>A0A8J4PYU4_9MYCE</name>
<sequence>MMATFEERLLVRAYYLSKEDSSDDVANYYQAELEEITPFLIDEVNSASDALSLIERNLRDEINRLDIKRDFNCNYELRTLGSLRSRTCCKNSDVDIDLVINPNDSTPYGQPAHLRKVVKQFAQYFQDNKFKLNKKLDDITRSIPIHFQGVDFDIFVKTAKEMAEADILMINYNNSFILGPLERATILALKLWKNKLNIIGFKSCQFVTAIRAINSHLPHDHDLHRLEASKIFRRQNPHIWQHSDLVAIKHQTVVEYAQAVVGFMIIAFNHSLQVTVTVEGSDAKSIIVPELDSEWKEWKKAIENKLQFDFLCHSLNDFIANPKAHILTSIRTCS</sequence>
<keyword evidence="2" id="KW-1185">Reference proteome</keyword>
<organism evidence="1 2">
    <name type="scientific">Polysphondylium violaceum</name>
    <dbReference type="NCBI Taxonomy" id="133409"/>
    <lineage>
        <taxon>Eukaryota</taxon>
        <taxon>Amoebozoa</taxon>
        <taxon>Evosea</taxon>
        <taxon>Eumycetozoa</taxon>
        <taxon>Dictyostelia</taxon>
        <taxon>Dictyosteliales</taxon>
        <taxon>Dictyosteliaceae</taxon>
        <taxon>Polysphondylium</taxon>
    </lineage>
</organism>
<protein>
    <submittedName>
        <fullName evidence="1">Uncharacterized protein</fullName>
    </submittedName>
</protein>
<reference evidence="1" key="1">
    <citation type="submission" date="2020-01" db="EMBL/GenBank/DDBJ databases">
        <title>Development of genomics and gene disruption for Polysphondylium violaceum indicates a role for the polyketide synthase stlB in stalk morphogenesis.</title>
        <authorList>
            <person name="Narita B."/>
            <person name="Kawabe Y."/>
            <person name="Kin K."/>
            <person name="Saito T."/>
            <person name="Gibbs R."/>
            <person name="Kuspa A."/>
            <person name="Muzny D."/>
            <person name="Queller D."/>
            <person name="Richards S."/>
            <person name="Strassman J."/>
            <person name="Sucgang R."/>
            <person name="Worley K."/>
            <person name="Schaap P."/>
        </authorList>
    </citation>
    <scope>NUCLEOTIDE SEQUENCE</scope>
    <source>
        <strain evidence="1">QSvi11</strain>
    </source>
</reference>
<dbReference type="AlphaFoldDB" id="A0A8J4PYU4"/>